<accession>A0ABU2MMS7</accession>
<dbReference type="InterPro" id="IPR003445">
    <property type="entry name" value="Cat_transpt"/>
</dbReference>
<evidence type="ECO:0000313" key="10">
    <source>
        <dbReference type="Proteomes" id="UP001183246"/>
    </source>
</evidence>
<gene>
    <name evidence="9" type="ORF">RM590_09845</name>
</gene>
<keyword evidence="4 8" id="KW-0812">Transmembrane</keyword>
<name>A0ABU2MMS7_9ACTN</name>
<dbReference type="PANTHER" id="PTHR32024:SF1">
    <property type="entry name" value="KTR SYSTEM POTASSIUM UPTAKE PROTEIN B"/>
    <property type="match status" value="1"/>
</dbReference>
<evidence type="ECO:0000256" key="4">
    <source>
        <dbReference type="ARBA" id="ARBA00022692"/>
    </source>
</evidence>
<reference evidence="10" key="1">
    <citation type="submission" date="2023-07" db="EMBL/GenBank/DDBJ databases">
        <title>30 novel species of actinomycetes from the DSMZ collection.</title>
        <authorList>
            <person name="Nouioui I."/>
        </authorList>
    </citation>
    <scope>NUCLEOTIDE SEQUENCE [LARGE SCALE GENOMIC DNA]</scope>
    <source>
        <strain evidence="10">DSM 44938</strain>
    </source>
</reference>
<feature type="transmembrane region" description="Helical" evidence="8">
    <location>
        <begin position="362"/>
        <end position="384"/>
    </location>
</feature>
<keyword evidence="10" id="KW-1185">Reference proteome</keyword>
<comment type="caution">
    <text evidence="9">The sequence shown here is derived from an EMBL/GenBank/DDBJ whole genome shotgun (WGS) entry which is preliminary data.</text>
</comment>
<evidence type="ECO:0000256" key="6">
    <source>
        <dbReference type="ARBA" id="ARBA00023065"/>
    </source>
</evidence>
<evidence type="ECO:0000256" key="5">
    <source>
        <dbReference type="ARBA" id="ARBA00022989"/>
    </source>
</evidence>
<feature type="transmembrane region" description="Helical" evidence="8">
    <location>
        <begin position="48"/>
        <end position="69"/>
    </location>
</feature>
<keyword evidence="3" id="KW-1003">Cell membrane</keyword>
<feature type="transmembrane region" description="Helical" evidence="8">
    <location>
        <begin position="241"/>
        <end position="260"/>
    </location>
</feature>
<evidence type="ECO:0000256" key="2">
    <source>
        <dbReference type="ARBA" id="ARBA00022448"/>
    </source>
</evidence>
<evidence type="ECO:0000313" key="9">
    <source>
        <dbReference type="EMBL" id="MDT0342917.1"/>
    </source>
</evidence>
<feature type="transmembrane region" description="Helical" evidence="8">
    <location>
        <begin position="199"/>
        <end position="221"/>
    </location>
</feature>
<keyword evidence="7 8" id="KW-0472">Membrane</keyword>
<dbReference type="EMBL" id="JAVREL010000004">
    <property type="protein sequence ID" value="MDT0342917.1"/>
    <property type="molecule type" value="Genomic_DNA"/>
</dbReference>
<feature type="transmembrane region" description="Helical" evidence="8">
    <location>
        <begin position="168"/>
        <end position="187"/>
    </location>
</feature>
<keyword evidence="5 8" id="KW-1133">Transmembrane helix</keyword>
<organism evidence="9 10">
    <name type="scientific">Streptomyces litchfieldiae</name>
    <dbReference type="NCBI Taxonomy" id="3075543"/>
    <lineage>
        <taxon>Bacteria</taxon>
        <taxon>Bacillati</taxon>
        <taxon>Actinomycetota</taxon>
        <taxon>Actinomycetes</taxon>
        <taxon>Kitasatosporales</taxon>
        <taxon>Streptomycetaceae</taxon>
        <taxon>Streptomyces</taxon>
    </lineage>
</organism>
<feature type="transmembrane region" description="Helical" evidence="8">
    <location>
        <begin position="81"/>
        <end position="106"/>
    </location>
</feature>
<evidence type="ECO:0000256" key="1">
    <source>
        <dbReference type="ARBA" id="ARBA00004651"/>
    </source>
</evidence>
<dbReference type="Pfam" id="PF02386">
    <property type="entry name" value="TrkH"/>
    <property type="match status" value="1"/>
</dbReference>
<keyword evidence="6" id="KW-0406">Ion transport</keyword>
<keyword evidence="2" id="KW-0813">Transport</keyword>
<proteinExistence type="predicted"/>
<evidence type="ECO:0000256" key="7">
    <source>
        <dbReference type="ARBA" id="ARBA00023136"/>
    </source>
</evidence>
<protein>
    <submittedName>
        <fullName evidence="9">Potassium transporter TrkG</fullName>
    </submittedName>
</protein>
<feature type="transmembrane region" description="Helical" evidence="8">
    <location>
        <begin position="136"/>
        <end position="156"/>
    </location>
</feature>
<dbReference type="Proteomes" id="UP001183246">
    <property type="component" value="Unassembled WGS sequence"/>
</dbReference>
<dbReference type="PANTHER" id="PTHR32024">
    <property type="entry name" value="TRK SYSTEM POTASSIUM UPTAKE PROTEIN TRKG-RELATED"/>
    <property type="match status" value="1"/>
</dbReference>
<evidence type="ECO:0000256" key="3">
    <source>
        <dbReference type="ARBA" id="ARBA00022475"/>
    </source>
</evidence>
<comment type="subcellular location">
    <subcellularLocation>
        <location evidence="1">Cell membrane</location>
        <topology evidence="1">Multi-pass membrane protein</topology>
    </subcellularLocation>
</comment>
<sequence length="457" mass="47760">MAHLPAPLRRMVFHTHPARMVAIAFGITVVIGTTLLALPVATTDGTSAPLLTALFTATSAVCVTGLVVVDTGTYWSGFGEGVILALIQVGGFGIMALASLLALLMAGKLRLRMTLSLQAETKSSGIGDVRSVLRRVALITLTVEAVTATILTLRLFLGRGEPFDRSLYYGVFHAVSAFNNAGFGLYADSLVGYAEDPWVMLPVAGAVILGGIGFPVIIELLRHRSRRRTTGRVGWSLHLKLTLLTTAVLLVAGTAMTLLLEWSNRGTLGPLGVGGKALGAFFHSAMSRTAGFNATDIAAMEPATLLGTCALMFIGGGSGGTAGGIKVTTFAVLGVAILAEVRGEPSSGIFGRKLAPHVLRQALTVALLGVGLVMASSIALLAMVDARADLVLFETVSAFGTVGLSAGLTYDLPAAAELILIMLMFIGRVGPITLVSALALRERRRRYQLPEERPIIG</sequence>
<feature type="transmembrane region" description="Helical" evidence="8">
    <location>
        <begin position="21"/>
        <end position="42"/>
    </location>
</feature>
<feature type="transmembrane region" description="Helical" evidence="8">
    <location>
        <begin position="418"/>
        <end position="440"/>
    </location>
</feature>
<dbReference type="RefSeq" id="WP_311704046.1">
    <property type="nucleotide sequence ID" value="NZ_JAVREL010000004.1"/>
</dbReference>
<evidence type="ECO:0000256" key="8">
    <source>
        <dbReference type="SAM" id="Phobius"/>
    </source>
</evidence>